<reference evidence="1 2" key="1">
    <citation type="journal article" date="2019" name="Sci. Rep.">
        <title>Orb-weaving spider Araneus ventricosus genome elucidates the spidroin gene catalogue.</title>
        <authorList>
            <person name="Kono N."/>
            <person name="Nakamura H."/>
            <person name="Ohtoshi R."/>
            <person name="Moran D.A.P."/>
            <person name="Shinohara A."/>
            <person name="Yoshida Y."/>
            <person name="Fujiwara M."/>
            <person name="Mori M."/>
            <person name="Tomita M."/>
            <person name="Arakawa K."/>
        </authorList>
    </citation>
    <scope>NUCLEOTIDE SEQUENCE [LARGE SCALE GENOMIC DNA]</scope>
</reference>
<organism evidence="1 2">
    <name type="scientific">Araneus ventricosus</name>
    <name type="common">Orbweaver spider</name>
    <name type="synonym">Epeira ventricosa</name>
    <dbReference type="NCBI Taxonomy" id="182803"/>
    <lineage>
        <taxon>Eukaryota</taxon>
        <taxon>Metazoa</taxon>
        <taxon>Ecdysozoa</taxon>
        <taxon>Arthropoda</taxon>
        <taxon>Chelicerata</taxon>
        <taxon>Arachnida</taxon>
        <taxon>Araneae</taxon>
        <taxon>Araneomorphae</taxon>
        <taxon>Entelegynae</taxon>
        <taxon>Araneoidea</taxon>
        <taxon>Araneidae</taxon>
        <taxon>Araneus</taxon>
    </lineage>
</organism>
<gene>
    <name evidence="1" type="ORF">AVEN_64740_1</name>
</gene>
<dbReference type="EMBL" id="BGPR01035815">
    <property type="protein sequence ID" value="GBO10816.1"/>
    <property type="molecule type" value="Genomic_DNA"/>
</dbReference>
<dbReference type="AlphaFoldDB" id="A0A4Y2UGS2"/>
<evidence type="ECO:0000313" key="1">
    <source>
        <dbReference type="EMBL" id="GBO10816.1"/>
    </source>
</evidence>
<proteinExistence type="predicted"/>
<dbReference type="Proteomes" id="UP000499080">
    <property type="component" value="Unassembled WGS sequence"/>
</dbReference>
<protein>
    <submittedName>
        <fullName evidence="1">Uncharacterized protein</fullName>
    </submittedName>
</protein>
<comment type="caution">
    <text evidence="1">The sequence shown here is derived from an EMBL/GenBank/DDBJ whole genome shotgun (WGS) entry which is preliminary data.</text>
</comment>
<accession>A0A4Y2UGS2</accession>
<evidence type="ECO:0000313" key="2">
    <source>
        <dbReference type="Proteomes" id="UP000499080"/>
    </source>
</evidence>
<name>A0A4Y2UGS2_ARAVE</name>
<sequence>MHLFRCEKQTLRLQCEKHRRCEQQSLRSQQTRCGHQTLRLRCEKQTRYGPENDMFLKNGPENDNVYYSCSTRARGLCPPCPLSRQACPVVSEKYFRSSAAVDQKDIELITL</sequence>
<keyword evidence="2" id="KW-1185">Reference proteome</keyword>